<name>A0ABQ6PUU9_9BACT</name>
<dbReference type="SUPFAM" id="SSF109604">
    <property type="entry name" value="HD-domain/PDEase-like"/>
    <property type="match status" value="1"/>
</dbReference>
<comment type="caution">
    <text evidence="2">The sequence shown here is derived from an EMBL/GenBank/DDBJ whole genome shotgun (WGS) entry which is preliminary data.</text>
</comment>
<dbReference type="InterPro" id="IPR006674">
    <property type="entry name" value="HD_domain"/>
</dbReference>
<dbReference type="PANTHER" id="PTHR38659">
    <property type="entry name" value="METAL-DEPENDENT PHOSPHOHYDROLASE"/>
    <property type="match status" value="1"/>
</dbReference>
<keyword evidence="3" id="KW-1185">Reference proteome</keyword>
<dbReference type="Proteomes" id="UP001338309">
    <property type="component" value="Unassembled WGS sequence"/>
</dbReference>
<feature type="domain" description="HD" evidence="1">
    <location>
        <begin position="44"/>
        <end position="132"/>
    </location>
</feature>
<dbReference type="PANTHER" id="PTHR38659:SF2">
    <property type="entry name" value="HDIG DOMAIN PROTEIN"/>
    <property type="match status" value="1"/>
</dbReference>
<proteinExistence type="predicted"/>
<evidence type="ECO:0000313" key="2">
    <source>
        <dbReference type="EMBL" id="GMQ30517.1"/>
    </source>
</evidence>
<organism evidence="2 3">
    <name type="scientific">Algoriphagus confluentis</name>
    <dbReference type="NCBI Taxonomy" id="1697556"/>
    <lineage>
        <taxon>Bacteria</taxon>
        <taxon>Pseudomonadati</taxon>
        <taxon>Bacteroidota</taxon>
        <taxon>Cytophagia</taxon>
        <taxon>Cytophagales</taxon>
        <taxon>Cyclobacteriaceae</taxon>
        <taxon>Algoriphagus</taxon>
    </lineage>
</organism>
<reference evidence="2 3" key="1">
    <citation type="submission" date="2023-08" db="EMBL/GenBank/DDBJ databases">
        <title>Draft genome sequence of Algoriphagus confluentis.</title>
        <authorList>
            <person name="Takatani N."/>
            <person name="Hosokawa M."/>
            <person name="Sawabe T."/>
        </authorList>
    </citation>
    <scope>NUCLEOTIDE SEQUENCE [LARGE SCALE GENOMIC DNA]</scope>
    <source>
        <strain evidence="2 3">NBRC 111222</strain>
    </source>
</reference>
<dbReference type="Pfam" id="PF01966">
    <property type="entry name" value="HD"/>
    <property type="match status" value="1"/>
</dbReference>
<gene>
    <name evidence="2" type="ORF">Aconfl_31600</name>
</gene>
<accession>A0ABQ6PUU9</accession>
<dbReference type="RefSeq" id="WP_338225224.1">
    <property type="nucleotide sequence ID" value="NZ_BTPD01000010.1"/>
</dbReference>
<dbReference type="EMBL" id="BTPD01000010">
    <property type="protein sequence ID" value="GMQ30517.1"/>
    <property type="molecule type" value="Genomic_DNA"/>
</dbReference>
<protein>
    <submittedName>
        <fullName evidence="2">HDIG domain-containing protein</fullName>
    </submittedName>
</protein>
<evidence type="ECO:0000313" key="3">
    <source>
        <dbReference type="Proteomes" id="UP001338309"/>
    </source>
</evidence>
<evidence type="ECO:0000259" key="1">
    <source>
        <dbReference type="Pfam" id="PF01966"/>
    </source>
</evidence>
<dbReference type="Gene3D" id="1.10.3210.10">
    <property type="entry name" value="Hypothetical protein af1432"/>
    <property type="match status" value="1"/>
</dbReference>
<sequence>MENLSLQLNQSFFGSPENKGRVLTKDEALGLLDDWVKNEKLQVHMKQVAHLMKSYAKSQGYDQATLHRWYLAGLLHDADWDQWPEQHCSKIIKELESRAIDPEIIRAIASHGPRYFGVNPETEMDKMLYAFDELSGFIHAYSLMRPEGYLGMEVKGVKKRLKDKKFAAQVSREDIRDAAERAGISQEELIQFVIDHQRDADLF</sequence>